<dbReference type="InterPro" id="IPR012902">
    <property type="entry name" value="N_methyl_site"/>
</dbReference>
<evidence type="ECO:0000313" key="4">
    <source>
        <dbReference type="Proteomes" id="UP001566331"/>
    </source>
</evidence>
<dbReference type="Proteomes" id="UP001566331">
    <property type="component" value="Unassembled WGS sequence"/>
</dbReference>
<accession>A0ABV4HQB1</accession>
<dbReference type="Pfam" id="PF07963">
    <property type="entry name" value="N_methyl"/>
    <property type="match status" value="1"/>
</dbReference>
<dbReference type="Pfam" id="PF16732">
    <property type="entry name" value="ComP_DUS"/>
    <property type="match status" value="1"/>
</dbReference>
<dbReference type="PRINTS" id="PR00813">
    <property type="entry name" value="BCTERIALGSPG"/>
</dbReference>
<dbReference type="RefSeq" id="WP_370562343.1">
    <property type="nucleotide sequence ID" value="NZ_JBFWIB010000001.1"/>
</dbReference>
<name>A0ABV4HQB1_9GAMM</name>
<dbReference type="PANTHER" id="PTHR30093:SF47">
    <property type="entry name" value="TYPE IV PILUS NON-CORE MINOR PILIN PILE"/>
    <property type="match status" value="1"/>
</dbReference>
<keyword evidence="2" id="KW-0472">Membrane</keyword>
<evidence type="ECO:0000256" key="2">
    <source>
        <dbReference type="SAM" id="Phobius"/>
    </source>
</evidence>
<protein>
    <submittedName>
        <fullName evidence="3">Type IV pilin protein</fullName>
    </submittedName>
</protein>
<keyword evidence="4" id="KW-1185">Reference proteome</keyword>
<comment type="caution">
    <text evidence="3">The sequence shown here is derived from an EMBL/GenBank/DDBJ whole genome shotgun (WGS) entry which is preliminary data.</text>
</comment>
<reference evidence="3 4" key="1">
    <citation type="submission" date="2024-07" db="EMBL/GenBank/DDBJ databases">
        <title>Luteimonas salilacus sp. nov., isolated from the shore soil of Salt Lake in Tibet of China.</title>
        <authorList>
            <person name="Zhang X."/>
            <person name="Li A."/>
        </authorList>
    </citation>
    <scope>NUCLEOTIDE SEQUENCE [LARGE SCALE GENOMIC DNA]</scope>
    <source>
        <strain evidence="3 4">B3-2-R+30</strain>
    </source>
</reference>
<evidence type="ECO:0000256" key="1">
    <source>
        <dbReference type="ARBA" id="ARBA00022481"/>
    </source>
</evidence>
<dbReference type="PROSITE" id="PS00409">
    <property type="entry name" value="PROKAR_NTER_METHYL"/>
    <property type="match status" value="1"/>
</dbReference>
<organism evidence="3 4">
    <name type="scientific">Luteimonas salinilitoris</name>
    <dbReference type="NCBI Taxonomy" id="3237697"/>
    <lineage>
        <taxon>Bacteria</taxon>
        <taxon>Pseudomonadati</taxon>
        <taxon>Pseudomonadota</taxon>
        <taxon>Gammaproteobacteria</taxon>
        <taxon>Lysobacterales</taxon>
        <taxon>Lysobacteraceae</taxon>
        <taxon>Luteimonas</taxon>
    </lineage>
</organism>
<dbReference type="NCBIfam" id="TIGR02532">
    <property type="entry name" value="IV_pilin_GFxxxE"/>
    <property type="match status" value="1"/>
</dbReference>
<keyword evidence="2" id="KW-1133">Transmembrane helix</keyword>
<evidence type="ECO:0000313" key="3">
    <source>
        <dbReference type="EMBL" id="MEZ0474930.1"/>
    </source>
</evidence>
<dbReference type="SUPFAM" id="SSF54523">
    <property type="entry name" value="Pili subunits"/>
    <property type="match status" value="1"/>
</dbReference>
<gene>
    <name evidence="3" type="ORF">AB6713_09940</name>
</gene>
<dbReference type="PANTHER" id="PTHR30093">
    <property type="entry name" value="GENERAL SECRETION PATHWAY PROTEIN G"/>
    <property type="match status" value="1"/>
</dbReference>
<feature type="transmembrane region" description="Helical" evidence="2">
    <location>
        <begin position="21"/>
        <end position="43"/>
    </location>
</feature>
<keyword evidence="2" id="KW-0812">Transmembrane</keyword>
<dbReference type="InterPro" id="IPR000983">
    <property type="entry name" value="Bac_GSPG_pilin"/>
</dbReference>
<sequence>MELASTATGKRSSRRSPRRPRGFTLIELMVVVAIVAILAAIAYPSYQEQVRKSRRGQVKVDLVELAQRAERFHSVNNTYEGFEASLATGDLESPRGGGTVFYTLAITEEEAAEFEIAATPASGSPQAIDRCGVLTINSAGVRTHSKGNDDECQFGSTP</sequence>
<keyword evidence="1" id="KW-0488">Methylation</keyword>
<dbReference type="InterPro" id="IPR031982">
    <property type="entry name" value="PilE-like"/>
</dbReference>
<dbReference type="InterPro" id="IPR045584">
    <property type="entry name" value="Pilin-like"/>
</dbReference>
<proteinExistence type="predicted"/>
<dbReference type="EMBL" id="JBFWIC010000011">
    <property type="protein sequence ID" value="MEZ0474930.1"/>
    <property type="molecule type" value="Genomic_DNA"/>
</dbReference>
<dbReference type="Gene3D" id="3.30.700.10">
    <property type="entry name" value="Glycoprotein, Type 4 Pilin"/>
    <property type="match status" value="1"/>
</dbReference>